<accession>A0A6C2UNZ9</accession>
<protein>
    <submittedName>
        <fullName evidence="1">Uncharacterized protein</fullName>
    </submittedName>
</protein>
<sequence>MTGISIYFEEIHFRGESAATAWVFIWKYEKAYVEWLVST</sequence>
<keyword evidence="2" id="KW-1185">Reference proteome</keyword>
<proteinExistence type="predicted"/>
<evidence type="ECO:0000313" key="2">
    <source>
        <dbReference type="Proteomes" id="UP000346198"/>
    </source>
</evidence>
<organism evidence="1 2">
    <name type="scientific">Pontiella sulfatireligans</name>
    <dbReference type="NCBI Taxonomy" id="2750658"/>
    <lineage>
        <taxon>Bacteria</taxon>
        <taxon>Pseudomonadati</taxon>
        <taxon>Kiritimatiellota</taxon>
        <taxon>Kiritimatiellia</taxon>
        <taxon>Kiritimatiellales</taxon>
        <taxon>Pontiellaceae</taxon>
        <taxon>Pontiella</taxon>
    </lineage>
</organism>
<name>A0A6C2UNZ9_9BACT</name>
<evidence type="ECO:0000313" key="1">
    <source>
        <dbReference type="EMBL" id="VGO22020.1"/>
    </source>
</evidence>
<gene>
    <name evidence="1" type="ORF">SCARR_04101</name>
</gene>
<dbReference type="EMBL" id="CAAHFH010000002">
    <property type="protein sequence ID" value="VGO22020.1"/>
    <property type="molecule type" value="Genomic_DNA"/>
</dbReference>
<dbReference type="Proteomes" id="UP000346198">
    <property type="component" value="Unassembled WGS sequence"/>
</dbReference>
<dbReference type="AlphaFoldDB" id="A0A6C2UNZ9"/>
<reference evidence="1 2" key="1">
    <citation type="submission" date="2019-04" db="EMBL/GenBank/DDBJ databases">
        <authorList>
            <person name="Van Vliet M D."/>
        </authorList>
    </citation>
    <scope>NUCLEOTIDE SEQUENCE [LARGE SCALE GENOMIC DNA]</scope>
    <source>
        <strain evidence="1 2">F21</strain>
    </source>
</reference>